<dbReference type="SUPFAM" id="SSF51735">
    <property type="entry name" value="NAD(P)-binding Rossmann-fold domains"/>
    <property type="match status" value="1"/>
</dbReference>
<proteinExistence type="predicted"/>
<keyword evidence="3" id="KW-0560">Oxidoreductase</keyword>
<evidence type="ECO:0000256" key="2">
    <source>
        <dbReference type="PIRSR" id="PIRSR000102-3"/>
    </source>
</evidence>
<dbReference type="Proteomes" id="UP000094056">
    <property type="component" value="Unassembled WGS sequence"/>
</dbReference>
<dbReference type="PANTHER" id="PTHR43128">
    <property type="entry name" value="L-2-HYDROXYCARBOXYLATE DEHYDROGENASE (NAD(P)(+))"/>
    <property type="match status" value="1"/>
</dbReference>
<dbReference type="PRINTS" id="PR00086">
    <property type="entry name" value="LLDHDRGNASE"/>
</dbReference>
<evidence type="ECO:0000313" key="3">
    <source>
        <dbReference type="EMBL" id="ODS29699.1"/>
    </source>
</evidence>
<dbReference type="EMBL" id="MAYW01000406">
    <property type="protein sequence ID" value="ODS29699.1"/>
    <property type="molecule type" value="Genomic_DNA"/>
</dbReference>
<dbReference type="EC" id="1.1.1.37" evidence="3"/>
<comment type="caution">
    <text evidence="3">The sequence shown here is derived from an EMBL/GenBank/DDBJ whole genome shotgun (WGS) entry which is preliminary data.</text>
</comment>
<keyword evidence="2" id="KW-0520">NAD</keyword>
<sequence length="311" mass="35053">MNYSIFVVGPGRLGGYVAFRALQLGLGKCLYIAGRTKEKTFGIARDLQEAFPNSEIVPIDNYELSCKVDFTFFTFSTLKWKPNIGVNDRWIEAQSNFSIVEEIASSINPSNLGDVFILSNPVDIVTNFVAHKFRGSRIFGLGISLDERRIARILNTHYGKKIKRVPCVGEHGHNIVPLLSHILPDSIINLELYKRIKEDAFKFTEPIIRCTSIPFYGPLSEIDRLLTMMCKKSTGTFSASVPLNGYPFGISDISLGVPVHMKDGKLTDIEPLKLNNFESELFSQAAIQCKENYRKLTQSLIRYFLAKKTKK</sequence>
<dbReference type="GO" id="GO:0006089">
    <property type="term" value="P:lactate metabolic process"/>
    <property type="evidence" value="ECO:0007669"/>
    <property type="project" value="TreeGrafter"/>
</dbReference>
<dbReference type="Gene3D" id="3.90.110.10">
    <property type="entry name" value="Lactate dehydrogenase/glycoside hydrolase, family 4, C-terminal"/>
    <property type="match status" value="1"/>
</dbReference>
<dbReference type="InterPro" id="IPR036291">
    <property type="entry name" value="NAD(P)-bd_dom_sf"/>
</dbReference>
<dbReference type="InterPro" id="IPR015955">
    <property type="entry name" value="Lactate_DH/Glyco_Ohase_4_C"/>
</dbReference>
<dbReference type="Gene3D" id="3.40.50.720">
    <property type="entry name" value="NAD(P)-binding Rossmann-like Domain"/>
    <property type="match status" value="1"/>
</dbReference>
<dbReference type="PIRSF" id="PIRSF000102">
    <property type="entry name" value="Lac_mal_DH"/>
    <property type="match status" value="1"/>
</dbReference>
<dbReference type="InterPro" id="IPR001557">
    <property type="entry name" value="L-lactate/malate_DH"/>
</dbReference>
<evidence type="ECO:0000313" key="4">
    <source>
        <dbReference type="Proteomes" id="UP000094056"/>
    </source>
</evidence>
<dbReference type="SUPFAM" id="SSF56327">
    <property type="entry name" value="LDH C-terminal domain-like"/>
    <property type="match status" value="1"/>
</dbReference>
<name>A0A1E3X2B2_9BACT</name>
<reference evidence="3 4" key="1">
    <citation type="submission" date="2016-07" db="EMBL/GenBank/DDBJ databases">
        <title>Draft genome of Scalindua rubra, obtained from a brine-seawater interface in the Red Sea, sheds light on salt adaptation in anammox bacteria.</title>
        <authorList>
            <person name="Speth D.R."/>
            <person name="Lagkouvardos I."/>
            <person name="Wang Y."/>
            <person name="Qian P.-Y."/>
            <person name="Dutilh B.E."/>
            <person name="Jetten M.S."/>
        </authorList>
    </citation>
    <scope>NUCLEOTIDE SEQUENCE [LARGE SCALE GENOMIC DNA]</scope>
    <source>
        <strain evidence="3">BSI-1</strain>
    </source>
</reference>
<gene>
    <name evidence="3" type="primary">mdh</name>
    <name evidence="3" type="ORF">SCARUB_05202</name>
</gene>
<feature type="active site" description="Proton acceptor" evidence="1">
    <location>
        <position position="171"/>
    </location>
</feature>
<dbReference type="AlphaFoldDB" id="A0A1E3X2B2"/>
<dbReference type="GO" id="GO:0030060">
    <property type="term" value="F:L-malate dehydrogenase (NAD+) activity"/>
    <property type="evidence" value="ECO:0007669"/>
    <property type="project" value="UniProtKB-EC"/>
</dbReference>
<protein>
    <submittedName>
        <fullName evidence="3">Malate dehydrogenase</fullName>
        <ecNumber evidence="3">1.1.1.37</ecNumber>
    </submittedName>
</protein>
<feature type="binding site" evidence="2">
    <location>
        <position position="96"/>
    </location>
    <ligand>
        <name>NAD(+)</name>
        <dbReference type="ChEBI" id="CHEBI:57540"/>
    </ligand>
</feature>
<dbReference type="GO" id="GO:0004459">
    <property type="term" value="F:L-lactate dehydrogenase (NAD+) activity"/>
    <property type="evidence" value="ECO:0007669"/>
    <property type="project" value="TreeGrafter"/>
</dbReference>
<evidence type="ECO:0000256" key="1">
    <source>
        <dbReference type="PIRSR" id="PIRSR000102-1"/>
    </source>
</evidence>
<dbReference type="PANTHER" id="PTHR43128:SF16">
    <property type="entry name" value="L-LACTATE DEHYDROGENASE"/>
    <property type="match status" value="1"/>
</dbReference>
<accession>A0A1E3X2B2</accession>
<organism evidence="3 4">
    <name type="scientific">Candidatus Scalindua rubra</name>
    <dbReference type="NCBI Taxonomy" id="1872076"/>
    <lineage>
        <taxon>Bacteria</taxon>
        <taxon>Pseudomonadati</taxon>
        <taxon>Planctomycetota</taxon>
        <taxon>Candidatus Brocadiia</taxon>
        <taxon>Candidatus Brocadiales</taxon>
        <taxon>Candidatus Scalinduaceae</taxon>
        <taxon>Candidatus Scalindua</taxon>
    </lineage>
</organism>